<feature type="region of interest" description="Disordered" evidence="7">
    <location>
        <begin position="203"/>
        <end position="236"/>
    </location>
</feature>
<organism evidence="8 9">
    <name type="scientific">Tieghemostelium lacteum</name>
    <name type="common">Slime mold</name>
    <name type="synonym">Dictyostelium lacteum</name>
    <dbReference type="NCBI Taxonomy" id="361077"/>
    <lineage>
        <taxon>Eukaryota</taxon>
        <taxon>Amoebozoa</taxon>
        <taxon>Evosea</taxon>
        <taxon>Eumycetozoa</taxon>
        <taxon>Dictyostelia</taxon>
        <taxon>Dictyosteliales</taxon>
        <taxon>Raperosteliaceae</taxon>
        <taxon>Tieghemostelium</taxon>
    </lineage>
</organism>
<feature type="compositionally biased region" description="Low complexity" evidence="7">
    <location>
        <begin position="7"/>
        <end position="43"/>
    </location>
</feature>
<dbReference type="STRING" id="361077.A0A151Z371"/>
<reference evidence="8 9" key="1">
    <citation type="submission" date="2015-12" db="EMBL/GenBank/DDBJ databases">
        <title>Dictyostelia acquired genes for synthesis and detection of signals that induce cell-type specialization by lateral gene transfer from prokaryotes.</title>
        <authorList>
            <person name="Gloeckner G."/>
            <person name="Schaap P."/>
        </authorList>
    </citation>
    <scope>NUCLEOTIDE SEQUENCE [LARGE SCALE GENOMIC DNA]</scope>
    <source>
        <strain evidence="8 9">TK</strain>
    </source>
</reference>
<dbReference type="OMA" id="SWIWSFR"/>
<proteinExistence type="inferred from homology"/>
<feature type="compositionally biased region" description="Low complexity" evidence="7">
    <location>
        <begin position="214"/>
        <end position="234"/>
    </location>
</feature>
<evidence type="ECO:0000256" key="2">
    <source>
        <dbReference type="ARBA" id="ARBA00008048"/>
    </source>
</evidence>
<evidence type="ECO:0000256" key="6">
    <source>
        <dbReference type="SAM" id="Coils"/>
    </source>
</evidence>
<dbReference type="OrthoDB" id="1868004at2759"/>
<keyword evidence="9" id="KW-1185">Reference proteome</keyword>
<dbReference type="InParanoid" id="A0A151Z371"/>
<gene>
    <name evidence="8" type="ORF">DLAC_11096</name>
</gene>
<comment type="similarity">
    <text evidence="2">Belongs to the Mediator complex subunit 27 family.</text>
</comment>
<dbReference type="GO" id="GO:0016592">
    <property type="term" value="C:mediator complex"/>
    <property type="evidence" value="ECO:0007669"/>
    <property type="project" value="InterPro"/>
</dbReference>
<name>A0A151Z371_TIELA</name>
<evidence type="ECO:0000256" key="1">
    <source>
        <dbReference type="ARBA" id="ARBA00004123"/>
    </source>
</evidence>
<dbReference type="GO" id="GO:0006357">
    <property type="term" value="P:regulation of transcription by RNA polymerase II"/>
    <property type="evidence" value="ECO:0007669"/>
    <property type="project" value="TreeGrafter"/>
</dbReference>
<evidence type="ECO:0000256" key="7">
    <source>
        <dbReference type="SAM" id="MobiDB-lite"/>
    </source>
</evidence>
<dbReference type="PANTHER" id="PTHR13130:SF4">
    <property type="entry name" value="MEDIATOR OF RNA POLYMERASE II TRANSCRIPTION SUBUNIT 27"/>
    <property type="match status" value="1"/>
</dbReference>
<dbReference type="InterPro" id="IPR021627">
    <property type="entry name" value="Mediator_Med27"/>
</dbReference>
<dbReference type="Pfam" id="PF11571">
    <property type="entry name" value="Med27"/>
    <property type="match status" value="1"/>
</dbReference>
<keyword evidence="4" id="KW-0804">Transcription</keyword>
<dbReference type="Proteomes" id="UP000076078">
    <property type="component" value="Unassembled WGS sequence"/>
</dbReference>
<comment type="subcellular location">
    <subcellularLocation>
        <location evidence="1">Nucleus</location>
    </subcellularLocation>
</comment>
<evidence type="ECO:0000256" key="4">
    <source>
        <dbReference type="ARBA" id="ARBA00023163"/>
    </source>
</evidence>
<feature type="region of interest" description="Disordered" evidence="7">
    <location>
        <begin position="1"/>
        <end position="43"/>
    </location>
</feature>
<sequence length="427" mass="49383">MQTSPAPHIQQSQQPHQNPQHQQQHPPQQQHQQQQQQQQQQQPQPLFTYTLPSSQQKQLLEYYDDVLKQIGYIRASVSDFYNSIIQDVKQNVNSSTLKVNKEEMLQNLKNAKDQMMLAVDRADQLSKKINPYSYPINSSHFPAIEQTWAYSTGIYDQQNLKLQSQLIFENTWRYETSQKSEHILPSLESKLLAQFPNLFKDNEESSLSKKRKQPSASSPSFQQQQQPQNLQDSPFKLPTVPQPLASNLDHFMNLDRIIQSCRNETALEIQKVQKIQTNHSPKGLLVECPDVFKCLIYFGIPEDNKNCFSIERVTVFGLRESFDSFFVSSKYNIFKKISENAFEAISYFSSNPNGGSILKNMLMWLWSFRGLFLEECKGCMNILQLDSSLYLYLPPSFRTYDSFTPYHPQCFQNSLNSGSGGNTTIDK</sequence>
<evidence type="ECO:0000256" key="5">
    <source>
        <dbReference type="ARBA" id="ARBA00023242"/>
    </source>
</evidence>
<keyword evidence="3" id="KW-0805">Transcription regulation</keyword>
<protein>
    <submittedName>
        <fullName evidence="8">Putative mediator complex subunit 27</fullName>
    </submittedName>
</protein>
<dbReference type="EMBL" id="LODT01000051">
    <property type="protein sequence ID" value="KYQ88398.1"/>
    <property type="molecule type" value="Genomic_DNA"/>
</dbReference>
<keyword evidence="6" id="KW-0175">Coiled coil</keyword>
<accession>A0A151Z371</accession>
<keyword evidence="5" id="KW-0539">Nucleus</keyword>
<feature type="coiled-coil region" evidence="6">
    <location>
        <begin position="94"/>
        <end position="128"/>
    </location>
</feature>
<evidence type="ECO:0000313" key="8">
    <source>
        <dbReference type="EMBL" id="KYQ88398.1"/>
    </source>
</evidence>
<comment type="caution">
    <text evidence="8">The sequence shown here is derived from an EMBL/GenBank/DDBJ whole genome shotgun (WGS) entry which is preliminary data.</text>
</comment>
<dbReference type="AlphaFoldDB" id="A0A151Z371"/>
<dbReference type="GO" id="GO:0003713">
    <property type="term" value="F:transcription coactivator activity"/>
    <property type="evidence" value="ECO:0007669"/>
    <property type="project" value="TreeGrafter"/>
</dbReference>
<evidence type="ECO:0000256" key="3">
    <source>
        <dbReference type="ARBA" id="ARBA00023015"/>
    </source>
</evidence>
<dbReference type="PANTHER" id="PTHR13130">
    <property type="entry name" value="34 KDA TRANSCRIPTIONAL CO-ACTIVATOR-RELATED"/>
    <property type="match status" value="1"/>
</dbReference>
<evidence type="ECO:0000313" key="9">
    <source>
        <dbReference type="Proteomes" id="UP000076078"/>
    </source>
</evidence>